<evidence type="ECO:0000313" key="2">
    <source>
        <dbReference type="EMBL" id="KAG2492730.1"/>
    </source>
</evidence>
<feature type="compositionally biased region" description="Low complexity" evidence="1">
    <location>
        <begin position="359"/>
        <end position="372"/>
    </location>
</feature>
<feature type="compositionally biased region" description="Low complexity" evidence="1">
    <location>
        <begin position="450"/>
        <end position="459"/>
    </location>
</feature>
<organism evidence="2 3">
    <name type="scientific">Edaphochlamys debaryana</name>
    <dbReference type="NCBI Taxonomy" id="47281"/>
    <lineage>
        <taxon>Eukaryota</taxon>
        <taxon>Viridiplantae</taxon>
        <taxon>Chlorophyta</taxon>
        <taxon>core chlorophytes</taxon>
        <taxon>Chlorophyceae</taxon>
        <taxon>CS clade</taxon>
        <taxon>Chlamydomonadales</taxon>
        <taxon>Chlamydomonadales incertae sedis</taxon>
        <taxon>Edaphochlamys</taxon>
    </lineage>
</organism>
<feature type="region of interest" description="Disordered" evidence="1">
    <location>
        <begin position="336"/>
        <end position="372"/>
    </location>
</feature>
<comment type="caution">
    <text evidence="2">The sequence shown here is derived from an EMBL/GenBank/DDBJ whole genome shotgun (WGS) entry which is preliminary data.</text>
</comment>
<accession>A0A836BXN1</accession>
<name>A0A836BXN1_9CHLO</name>
<evidence type="ECO:0000256" key="1">
    <source>
        <dbReference type="SAM" id="MobiDB-lite"/>
    </source>
</evidence>
<feature type="compositionally biased region" description="Basic residues" evidence="1">
    <location>
        <begin position="434"/>
        <end position="449"/>
    </location>
</feature>
<reference evidence="2" key="1">
    <citation type="journal article" date="2020" name="bioRxiv">
        <title>Comparative genomics of Chlamydomonas.</title>
        <authorList>
            <person name="Craig R.J."/>
            <person name="Hasan A.R."/>
            <person name="Ness R.W."/>
            <person name="Keightley P.D."/>
        </authorList>
    </citation>
    <scope>NUCLEOTIDE SEQUENCE</scope>
    <source>
        <strain evidence="2">CCAP 11/70</strain>
    </source>
</reference>
<proteinExistence type="predicted"/>
<dbReference type="AlphaFoldDB" id="A0A836BXN1"/>
<feature type="compositionally biased region" description="Pro residues" evidence="1">
    <location>
        <begin position="342"/>
        <end position="358"/>
    </location>
</feature>
<feature type="region of interest" description="Disordered" evidence="1">
    <location>
        <begin position="387"/>
        <end position="474"/>
    </location>
</feature>
<gene>
    <name evidence="2" type="ORF">HYH03_008896</name>
</gene>
<evidence type="ECO:0000313" key="3">
    <source>
        <dbReference type="Proteomes" id="UP000612055"/>
    </source>
</evidence>
<dbReference type="Proteomes" id="UP000612055">
    <property type="component" value="Unassembled WGS sequence"/>
</dbReference>
<keyword evidence="3" id="KW-1185">Reference proteome</keyword>
<dbReference type="EMBL" id="JAEHOE010000042">
    <property type="protein sequence ID" value="KAG2492730.1"/>
    <property type="molecule type" value="Genomic_DNA"/>
</dbReference>
<sequence length="552" mass="57465">MASAFFAATNDRQRFAAVRSQLLRAIQLIPSDLLPQAKRVQATQLANKATETTRGTAAPAVQQGAALQASGQRRAELMRRLTARTESVRASIELQKVLVPCLIAWRSATDRRLRDFLRVEDNLDDEECDRRLIPISAFCEAARALDACIVALMVLNTPYKHALLAAHDAFDDSQVPELAALDGLASSVRWGPPDGMPWLGNTLKGPYDKPEAISLDCGAPLSLDYELLGLVWGEGALKYAAGAVRNNMPGGDSNAFLQQTALDMIVKPLEKALCNVVNPGILGARGITDPTFQRGVGALLRAAEETAQLCGTRGQDTFPLLWDLLGRLQRSRGVQLDLSGAPRPPPPPPPPPAQPPSQPAASAAAAGREAPAAAAAAASLEALAVGERAAAQPPQPPQAGSGSEGEEEGGEEPGNGSAGAGQSSAAAGEGGGAGRRRRKRRAGGKKKKAAAAVAAAAAPAAPPPPASGDVGSLMSSLTSHQPDCCVCLDELGPASVRLLNCSVRGLEGPFHALCGACWAGLERPQCPMCCREDVEALSPAEFLQALARRPGP</sequence>
<dbReference type="OrthoDB" id="539876at2759"/>
<protein>
    <submittedName>
        <fullName evidence="2">Uncharacterized protein</fullName>
    </submittedName>
</protein>